<evidence type="ECO:0000313" key="2">
    <source>
        <dbReference type="EMBL" id="GAA3980707.1"/>
    </source>
</evidence>
<accession>A0ABP7QDE0</accession>
<comment type="caution">
    <text evidence="2">The sequence shown here is derived from an EMBL/GenBank/DDBJ whole genome shotgun (WGS) entry which is preliminary data.</text>
</comment>
<feature type="domain" description="Cyclic nucleotide-binding" evidence="1">
    <location>
        <begin position="30"/>
        <end position="115"/>
    </location>
</feature>
<evidence type="ECO:0000259" key="1">
    <source>
        <dbReference type="Pfam" id="PF00027"/>
    </source>
</evidence>
<dbReference type="Gene3D" id="2.60.120.10">
    <property type="entry name" value="Jelly Rolls"/>
    <property type="match status" value="1"/>
</dbReference>
<gene>
    <name evidence="2" type="ORF">GCM10022210_34990</name>
</gene>
<dbReference type="Pfam" id="PF00027">
    <property type="entry name" value="cNMP_binding"/>
    <property type="match status" value="1"/>
</dbReference>
<dbReference type="SUPFAM" id="SSF51206">
    <property type="entry name" value="cAMP-binding domain-like"/>
    <property type="match status" value="1"/>
</dbReference>
<evidence type="ECO:0000313" key="3">
    <source>
        <dbReference type="Proteomes" id="UP001500742"/>
    </source>
</evidence>
<organism evidence="2 3">
    <name type="scientific">Mucilaginibacter dorajii</name>
    <dbReference type="NCBI Taxonomy" id="692994"/>
    <lineage>
        <taxon>Bacteria</taxon>
        <taxon>Pseudomonadati</taxon>
        <taxon>Bacteroidota</taxon>
        <taxon>Sphingobacteriia</taxon>
        <taxon>Sphingobacteriales</taxon>
        <taxon>Sphingobacteriaceae</taxon>
        <taxon>Mucilaginibacter</taxon>
    </lineage>
</organism>
<proteinExistence type="predicted"/>
<name>A0ABP7QDE0_9SPHI</name>
<dbReference type="InterPro" id="IPR014710">
    <property type="entry name" value="RmlC-like_jellyroll"/>
</dbReference>
<dbReference type="EMBL" id="BAAAZC010000025">
    <property type="protein sequence ID" value="GAA3980707.1"/>
    <property type="molecule type" value="Genomic_DNA"/>
</dbReference>
<dbReference type="Proteomes" id="UP001500742">
    <property type="component" value="Unassembled WGS sequence"/>
</dbReference>
<dbReference type="InterPro" id="IPR000595">
    <property type="entry name" value="cNMP-bd_dom"/>
</dbReference>
<dbReference type="InterPro" id="IPR018490">
    <property type="entry name" value="cNMP-bd_dom_sf"/>
</dbReference>
<keyword evidence="3" id="KW-1185">Reference proteome</keyword>
<protein>
    <recommendedName>
        <fullName evidence="1">Cyclic nucleotide-binding domain-containing protein</fullName>
    </recommendedName>
</protein>
<dbReference type="CDD" id="cd00038">
    <property type="entry name" value="CAP_ED"/>
    <property type="match status" value="1"/>
</dbReference>
<reference evidence="3" key="1">
    <citation type="journal article" date="2019" name="Int. J. Syst. Evol. Microbiol.">
        <title>The Global Catalogue of Microorganisms (GCM) 10K type strain sequencing project: providing services to taxonomists for standard genome sequencing and annotation.</title>
        <authorList>
            <consortium name="The Broad Institute Genomics Platform"/>
            <consortium name="The Broad Institute Genome Sequencing Center for Infectious Disease"/>
            <person name="Wu L."/>
            <person name="Ma J."/>
        </authorList>
    </citation>
    <scope>NUCLEOTIDE SEQUENCE [LARGE SCALE GENOMIC DNA]</scope>
    <source>
        <strain evidence="3">JCM 16601</strain>
    </source>
</reference>
<sequence>MQPGLTDHIKKYISLTDVEEQQIRDAITAKTIKKKSFLLEPEHVCKELYFVSKGCLRLYFINKKLNEQIILFAIENWWMTDYESLDSGRPSSYYMQAVENSEIISITKTKLDELFTAVPKLERYFRIVQQRAFAATQTRIKYIYSMSDEERYHHFSGLFPAFMQRVPQYMLASYLGFTPQFMSKIRAKKI</sequence>